<sequence length="99" mass="11432">MTDNVLAREALDLLRANSQFVRQIREVHDRVIAIELQYGLTANSLYSDLSQEFKSVAPLNGDVIKKRALNTRLRKELVDHRAYLTALRARVRRMQSPNI</sequence>
<keyword evidence="2" id="KW-1185">Reference proteome</keyword>
<organism evidence="1 2">
    <name type="scientific">Sphingomonas cynarae</name>
    <dbReference type="NCBI Taxonomy" id="930197"/>
    <lineage>
        <taxon>Bacteria</taxon>
        <taxon>Pseudomonadati</taxon>
        <taxon>Pseudomonadota</taxon>
        <taxon>Alphaproteobacteria</taxon>
        <taxon>Sphingomonadales</taxon>
        <taxon>Sphingomonadaceae</taxon>
        <taxon>Sphingomonas</taxon>
    </lineage>
</organism>
<evidence type="ECO:0000313" key="2">
    <source>
        <dbReference type="Proteomes" id="UP001500523"/>
    </source>
</evidence>
<accession>A0ABP7EQW6</accession>
<reference evidence="2" key="1">
    <citation type="journal article" date="2019" name="Int. J. Syst. Evol. Microbiol.">
        <title>The Global Catalogue of Microorganisms (GCM) 10K type strain sequencing project: providing services to taxonomists for standard genome sequencing and annotation.</title>
        <authorList>
            <consortium name="The Broad Institute Genomics Platform"/>
            <consortium name="The Broad Institute Genome Sequencing Center for Infectious Disease"/>
            <person name="Wu L."/>
            <person name="Ma J."/>
        </authorList>
    </citation>
    <scope>NUCLEOTIDE SEQUENCE [LARGE SCALE GENOMIC DNA]</scope>
    <source>
        <strain evidence="2">JCM 17498</strain>
    </source>
</reference>
<proteinExistence type="predicted"/>
<name>A0ABP7EQW6_9SPHN</name>
<gene>
    <name evidence="1" type="ORF">GCM10022268_32430</name>
</gene>
<protein>
    <submittedName>
        <fullName evidence="1">Uncharacterized protein</fullName>
    </submittedName>
</protein>
<comment type="caution">
    <text evidence="1">The sequence shown here is derived from an EMBL/GenBank/DDBJ whole genome shotgun (WGS) entry which is preliminary data.</text>
</comment>
<dbReference type="Proteomes" id="UP001500523">
    <property type="component" value="Unassembled WGS sequence"/>
</dbReference>
<dbReference type="EMBL" id="BAABBF010000010">
    <property type="protein sequence ID" value="GAA3721738.1"/>
    <property type="molecule type" value="Genomic_DNA"/>
</dbReference>
<dbReference type="RefSeq" id="WP_344694437.1">
    <property type="nucleotide sequence ID" value="NZ_BAABBF010000010.1"/>
</dbReference>
<evidence type="ECO:0000313" key="1">
    <source>
        <dbReference type="EMBL" id="GAA3721738.1"/>
    </source>
</evidence>